<evidence type="ECO:0000313" key="7">
    <source>
        <dbReference type="Proteomes" id="UP000005238"/>
    </source>
</evidence>
<dbReference type="VEuPathDB" id="FungiDB:KRP22_2055"/>
<proteinExistence type="predicted"/>
<dbReference type="InterPro" id="IPR029055">
    <property type="entry name" value="Ntn_hydrolases_N"/>
</dbReference>
<evidence type="ECO:0000259" key="5">
    <source>
        <dbReference type="Pfam" id="PF13537"/>
    </source>
</evidence>
<dbReference type="STRING" id="164328.H3G7C2"/>
<evidence type="ECO:0000259" key="4">
    <source>
        <dbReference type="Pfam" id="PF00733"/>
    </source>
</evidence>
<dbReference type="SUPFAM" id="SSF56235">
    <property type="entry name" value="N-terminal nucleophile aminohydrolases (Ntn hydrolases)"/>
    <property type="match status" value="1"/>
</dbReference>
<name>H3G7C2_PHYRM</name>
<sequence length="515" mass="56512">SEWTIAMNSAVLHLRGDQLVPQPVQDSAENVLCWNGEVFGLGGDISTDEEQDGDTLMHDMAYEEGGRGEDPVVKVLRRVKGPFAVVWLHEKTKRVYFAHDRFGRRSLLYRRWGNLMRFVLSSVAIADNDGDLSRYQELPASGIYVLDLRARPSTIDGDLPSYNMEFHPYAPLVPSAPLSSPTLPTQKTSSYLLDRFGSKLPCPVLTSETIQTAASDQENATILELSACALLVALSNAVGVRVRSIPPRPSSHGLAPTARVAVLFSGGLDSVVIAALTHFHVPVGDPVDLLTVCFDENSSFTSPDRRAAELAHAELCELFPERQWNLVQVNVPRTELARKQHEVQTLMAPCETHMDFNIGAAFWFLSRGSGELQNSVRMPENTHQTSARVVLVGIGADEQLAGYGRHRTALINGGEEALRAELQVDLGRIWKRNLGRDDRCIASHGREARFPYLDEDVVSTIAVFPVSSLCDADLPRGVGDKRALRVVAKTLGLRSCAGLAKRAIQFGSRIAKVSN</sequence>
<evidence type="ECO:0000256" key="2">
    <source>
        <dbReference type="ARBA" id="ARBA00022888"/>
    </source>
</evidence>
<keyword evidence="2" id="KW-0061">Asparagine biosynthesis</keyword>
<dbReference type="PANTHER" id="PTHR45937:SF1">
    <property type="entry name" value="ASPARAGINE SYNTHETASE DOMAIN-CONTAINING PROTEIN 1"/>
    <property type="match status" value="1"/>
</dbReference>
<evidence type="ECO:0000313" key="6">
    <source>
        <dbReference type="EnsemblProtists" id="Phyra50648"/>
    </source>
</evidence>
<keyword evidence="3" id="KW-0315">Glutamine amidotransferase</keyword>
<keyword evidence="7" id="KW-1185">Reference proteome</keyword>
<dbReference type="OMA" id="SVYESCP"/>
<evidence type="ECO:0000256" key="3">
    <source>
        <dbReference type="ARBA" id="ARBA00022962"/>
    </source>
</evidence>
<feature type="domain" description="Asparagine synthetase" evidence="4">
    <location>
        <begin position="258"/>
        <end position="311"/>
    </location>
</feature>
<dbReference type="InterPro" id="IPR014729">
    <property type="entry name" value="Rossmann-like_a/b/a_fold"/>
</dbReference>
<feature type="domain" description="Glutamine amidotransferase type-2" evidence="5">
    <location>
        <begin position="22"/>
        <end position="118"/>
    </location>
</feature>
<dbReference type="Pfam" id="PF00733">
    <property type="entry name" value="Asn_synthase"/>
    <property type="match status" value="2"/>
</dbReference>
<dbReference type="EnsemblProtists" id="Phyra50648">
    <property type="protein sequence ID" value="Phyra50648"/>
    <property type="gene ID" value="Phyra50648"/>
</dbReference>
<dbReference type="HOGENOM" id="CLU_012368_2_0_1"/>
<dbReference type="AlphaFoldDB" id="H3G7C2"/>
<dbReference type="Gene3D" id="3.40.50.620">
    <property type="entry name" value="HUPs"/>
    <property type="match status" value="1"/>
</dbReference>
<dbReference type="eggNOG" id="KOG0573">
    <property type="taxonomic scope" value="Eukaryota"/>
</dbReference>
<organism evidence="6 7">
    <name type="scientific">Phytophthora ramorum</name>
    <name type="common">Sudden oak death agent</name>
    <dbReference type="NCBI Taxonomy" id="164328"/>
    <lineage>
        <taxon>Eukaryota</taxon>
        <taxon>Sar</taxon>
        <taxon>Stramenopiles</taxon>
        <taxon>Oomycota</taxon>
        <taxon>Peronosporomycetes</taxon>
        <taxon>Peronosporales</taxon>
        <taxon>Peronosporaceae</taxon>
        <taxon>Phytophthora</taxon>
    </lineage>
</organism>
<dbReference type="GO" id="GO:0006529">
    <property type="term" value="P:asparagine biosynthetic process"/>
    <property type="evidence" value="ECO:0007669"/>
    <property type="project" value="UniProtKB-KW"/>
</dbReference>
<dbReference type="EMBL" id="DS566052">
    <property type="status" value="NOT_ANNOTATED_CDS"/>
    <property type="molecule type" value="Genomic_DNA"/>
</dbReference>
<dbReference type="GO" id="GO:0004066">
    <property type="term" value="F:asparagine synthase (glutamine-hydrolyzing) activity"/>
    <property type="evidence" value="ECO:0007669"/>
    <property type="project" value="InterPro"/>
</dbReference>
<evidence type="ECO:0000256" key="1">
    <source>
        <dbReference type="ARBA" id="ARBA00022605"/>
    </source>
</evidence>
<dbReference type="InterPro" id="IPR017932">
    <property type="entry name" value="GATase_2_dom"/>
</dbReference>
<dbReference type="VEuPathDB" id="FungiDB:KRP23_4726"/>
<dbReference type="Gene3D" id="3.60.20.10">
    <property type="entry name" value="Glutamine Phosphoribosylpyrophosphate, subunit 1, domain 1"/>
    <property type="match status" value="1"/>
</dbReference>
<accession>H3G7C2</accession>
<feature type="domain" description="Asparagine synthetase" evidence="4">
    <location>
        <begin position="414"/>
        <end position="472"/>
    </location>
</feature>
<dbReference type="InterPro" id="IPR001962">
    <property type="entry name" value="Asn_synthase"/>
</dbReference>
<dbReference type="CDD" id="cd01991">
    <property type="entry name" value="Asn_synthase_B_C"/>
    <property type="match status" value="1"/>
</dbReference>
<dbReference type="InParanoid" id="H3G7C2"/>
<reference evidence="7" key="1">
    <citation type="journal article" date="2006" name="Science">
        <title>Phytophthora genome sequences uncover evolutionary origins and mechanisms of pathogenesis.</title>
        <authorList>
            <person name="Tyler B.M."/>
            <person name="Tripathy S."/>
            <person name="Zhang X."/>
            <person name="Dehal P."/>
            <person name="Jiang R.H."/>
            <person name="Aerts A."/>
            <person name="Arredondo F.D."/>
            <person name="Baxter L."/>
            <person name="Bensasson D."/>
            <person name="Beynon J.L."/>
            <person name="Chapman J."/>
            <person name="Damasceno C.M."/>
            <person name="Dorrance A.E."/>
            <person name="Dou D."/>
            <person name="Dickerman A.W."/>
            <person name="Dubchak I.L."/>
            <person name="Garbelotto M."/>
            <person name="Gijzen M."/>
            <person name="Gordon S.G."/>
            <person name="Govers F."/>
            <person name="Grunwald N.J."/>
            <person name="Huang W."/>
            <person name="Ivors K.L."/>
            <person name="Jones R.W."/>
            <person name="Kamoun S."/>
            <person name="Krampis K."/>
            <person name="Lamour K.H."/>
            <person name="Lee M.K."/>
            <person name="McDonald W.H."/>
            <person name="Medina M."/>
            <person name="Meijer H.J."/>
            <person name="Nordberg E.K."/>
            <person name="Maclean D.J."/>
            <person name="Ospina-Giraldo M.D."/>
            <person name="Morris P.F."/>
            <person name="Phuntumart V."/>
            <person name="Putnam N.H."/>
            <person name="Rash S."/>
            <person name="Rose J.K."/>
            <person name="Sakihama Y."/>
            <person name="Salamov A.A."/>
            <person name="Savidor A."/>
            <person name="Scheuring C.F."/>
            <person name="Smith B.M."/>
            <person name="Sobral B.W."/>
            <person name="Terry A."/>
            <person name="Torto-Alalibo T.A."/>
            <person name="Win J."/>
            <person name="Xu Z."/>
            <person name="Zhang H."/>
            <person name="Grigoriev I.V."/>
            <person name="Rokhsar D.S."/>
            <person name="Boore J.L."/>
        </authorList>
    </citation>
    <scope>NUCLEOTIDE SEQUENCE [LARGE SCALE GENOMIC DNA]</scope>
    <source>
        <strain evidence="7">Pr102</strain>
    </source>
</reference>
<dbReference type="Proteomes" id="UP000005238">
    <property type="component" value="Unassembled WGS sequence"/>
</dbReference>
<protein>
    <recommendedName>
        <fullName evidence="8">Glutamine amidotransferase type-2 domain-containing protein</fullName>
    </recommendedName>
</protein>
<evidence type="ECO:0008006" key="8">
    <source>
        <dbReference type="Google" id="ProtNLM"/>
    </source>
</evidence>
<dbReference type="PANTHER" id="PTHR45937">
    <property type="entry name" value="ASPARAGINE SYNTHETASE DOMAIN-CONTAINING PROTEIN 1"/>
    <property type="match status" value="1"/>
</dbReference>
<reference evidence="6" key="2">
    <citation type="submission" date="2015-06" db="UniProtKB">
        <authorList>
            <consortium name="EnsemblProtists"/>
        </authorList>
    </citation>
    <scope>IDENTIFICATION</scope>
    <source>
        <strain evidence="6">Pr102</strain>
    </source>
</reference>
<dbReference type="Pfam" id="PF13537">
    <property type="entry name" value="GATase_7"/>
    <property type="match status" value="1"/>
</dbReference>
<dbReference type="InterPro" id="IPR051857">
    <property type="entry name" value="Asn_synthetase_domain"/>
</dbReference>
<keyword evidence="1" id="KW-0028">Amino-acid biosynthesis</keyword>
<dbReference type="SUPFAM" id="SSF52402">
    <property type="entry name" value="Adenine nucleotide alpha hydrolases-like"/>
    <property type="match status" value="1"/>
</dbReference>